<comment type="caution">
    <text evidence="5">The sequence shown here is derived from an EMBL/GenBank/DDBJ whole genome shotgun (WGS) entry which is preliminary data.</text>
</comment>
<feature type="domain" description="P/Homo B" evidence="4">
    <location>
        <begin position="275"/>
        <end position="447"/>
    </location>
</feature>
<dbReference type="Pfam" id="PF18911">
    <property type="entry name" value="PKD_4"/>
    <property type="match status" value="1"/>
</dbReference>
<dbReference type="Pfam" id="PF13585">
    <property type="entry name" value="CHU_C"/>
    <property type="match status" value="1"/>
</dbReference>
<name>A0A084JYB4_NONUL</name>
<organism evidence="5 7">
    <name type="scientific">Nonlabens ulvanivorans</name>
    <name type="common">Persicivirga ulvanivorans</name>
    <dbReference type="NCBI Taxonomy" id="906888"/>
    <lineage>
        <taxon>Bacteria</taxon>
        <taxon>Pseudomonadati</taxon>
        <taxon>Bacteroidota</taxon>
        <taxon>Flavobacteriia</taxon>
        <taxon>Flavobacteriales</taxon>
        <taxon>Flavobacteriaceae</taxon>
        <taxon>Nonlabens</taxon>
    </lineage>
</organism>
<dbReference type="Gene3D" id="2.60.40.10">
    <property type="entry name" value="Immunoglobulins"/>
    <property type="match status" value="1"/>
</dbReference>
<proteinExistence type="predicted"/>
<dbReference type="EMBL" id="PVNA01000002">
    <property type="protein sequence ID" value="PRX14565.1"/>
    <property type="molecule type" value="Genomic_DNA"/>
</dbReference>
<dbReference type="InterPro" id="IPR035914">
    <property type="entry name" value="Sperma_CUB_dom_sf"/>
</dbReference>
<dbReference type="EMBL" id="JPJI01000026">
    <property type="protein sequence ID" value="KEZ93948.1"/>
    <property type="molecule type" value="Genomic_DNA"/>
</dbReference>
<dbReference type="Proteomes" id="UP000239997">
    <property type="component" value="Unassembled WGS sequence"/>
</dbReference>
<dbReference type="PROSITE" id="PS51829">
    <property type="entry name" value="P_HOMO_B"/>
    <property type="match status" value="1"/>
</dbReference>
<dbReference type="InterPro" id="IPR022409">
    <property type="entry name" value="PKD/Chitinase_dom"/>
</dbReference>
<dbReference type="InterPro" id="IPR013783">
    <property type="entry name" value="Ig-like_fold"/>
</dbReference>
<evidence type="ECO:0000259" key="3">
    <source>
        <dbReference type="PROSITE" id="PS50093"/>
    </source>
</evidence>
<keyword evidence="8" id="KW-1185">Reference proteome</keyword>
<evidence type="ECO:0000313" key="7">
    <source>
        <dbReference type="Proteomes" id="UP000028531"/>
    </source>
</evidence>
<sequence length="1526" mass="162394">MRYLLTIAIIFIGLFATGQGIINMPDNNGVPTRFVTCSGSFNDDGQNGDYGNNINGYAVFCPGIQTDRMQLNFIQMIIQTGDVLTIYDGDSTAAPQLGTFTNTTTAPGMFQASAGNPTGCLTVTFTSNGSGTGAGWRAGISCFDPCQAISTTILTTPAPDADGIVRICQGDIVNFDGSATFSVDGTGATYEWDLGNGGGLNAGAIQSETYTTSGIYLIDFVVTDATGCSDRESRDVVVHVSTDPDFTGTAAVDNTICYGESTDINGNVTPIEFAITPSPPITGRTFLPDDNGTTSYQTCVSVDLFPPGATMTNASDLVDIFLNMEHSYLGDLDISVTAPNGATVSLHTYGSGGGNTFLGVPIDIDTDLNPGTGFDYVFTESATQTWAQAQAGVTTLPAGDYLPVDPYSTFVGTPLNGQWCINITDNLSSDNGYIFYWGLNFNPAIIPADLSFTPNATSEQWLADPSITNTVGSTITVTPTAEGVNCYTYEFIDNFGCTYTDTVCITVLPEITNGVPSGFVICDPTGTAATVDLTTRDVEILNGLAATDFPITYHLTQSDAENGVGAITTPTAYTNTSNPQTIYAAITDSTTMCVVVESFDISVGSAAYNTVPDIDLCDDPSNDGFEIFDLTSQEAGILGSQSAMDFTVTYHTTQLDADAGINAIPNPTSYVNVQTPAETIYARIESVTDATCNDTGSFDITVSPTPIANIPMDIIACDDVSNDGIATFILSSRNSMVLGAQNPTDFSISYHSTQADADSNTAALTSSGYMNAGTGPETIYVRIESVLNDECYNTTSFLIRVDPQAVFNTAQTINLCDDTSNDGFEIFDITSNETDILGTQNPTDFTITYHNTQMDADMNTASIPNPGSYTNISTAVETIYVRISPNGNVNCYATGTFDIEVSPTAVANPVTDMTLCDDSSNDGTEVFDLSTQTATVLGTQLPADVEVTYHASQADADADTGSLALNYPNTSSPQTIYVRAENVNNTDCYTTTSFDLILNPAPTIAAAADLQLCDDPSGDGVENFDLTVNETAILNGLVPADFMFTYHTSQANADADAPSIATAYDNTSSPETIYVRVENINTGCYNTTSFDLIVDAIPAIAAVSNLEECDEDGDTVALFSLSDRESDIINGQTGVTVLYYASNADALNNTNALDENSYSNTANPQTISYRLTNASGCYAIGDFIIEAVAAPMVITPMDVNNCDDGTGNAIADLAPVTTQVIGNQTGVTVSYHESQADADNDSNVVTSTYAYSSDTTLFIRVEDDNTDCVSFTTVNLIIDPLPQPSLLSQYVLCIDNNGVLLNGPEVLDTGLNNTDYTFEWFLNGAVIAGSNSASHDAIEPGDYEVIVTNIATGCDNSTTTNVRQSGIPTAYSVDVTTETYAVDHQIIATATGPDEYWFRLDDGPYVNNGVFNNVSPGLHNVTIAERSGCGEIIVEVFVFGYPDYFTPNNDGYHDTWNIIGADRLPITTLYIFDRYGKLLKQLDTVGPGWDGNYNGQPLPSSDYWFKIEYEQDGRRGEATGHFALKR</sequence>
<feature type="domain" description="PKD" evidence="3">
    <location>
        <begin position="185"/>
        <end position="245"/>
    </location>
</feature>
<dbReference type="GO" id="GO:0004252">
    <property type="term" value="F:serine-type endopeptidase activity"/>
    <property type="evidence" value="ECO:0007669"/>
    <property type="project" value="InterPro"/>
</dbReference>
<dbReference type="PROSITE" id="PS50093">
    <property type="entry name" value="PKD"/>
    <property type="match status" value="1"/>
</dbReference>
<accession>A0A084JYB4</accession>
<dbReference type="Gene3D" id="2.60.120.260">
    <property type="entry name" value="Galactose-binding domain-like"/>
    <property type="match status" value="1"/>
</dbReference>
<dbReference type="SUPFAM" id="SSF49299">
    <property type="entry name" value="PKD domain"/>
    <property type="match status" value="1"/>
</dbReference>
<protein>
    <submittedName>
        <fullName evidence="6">Gliding motility-associated-like protein</fullName>
    </submittedName>
</protein>
<keyword evidence="2" id="KW-0378">Hydrolase</keyword>
<dbReference type="Proteomes" id="UP000028531">
    <property type="component" value="Unassembled WGS sequence"/>
</dbReference>
<dbReference type="InterPro" id="IPR035986">
    <property type="entry name" value="PKD_dom_sf"/>
</dbReference>
<reference evidence="5 7" key="1">
    <citation type="submission" date="2014-07" db="EMBL/GenBank/DDBJ databases">
        <title>Draft genome sequence of Nonlabens ulvanivorans, an ulvan degrading bacterium.</title>
        <authorList>
            <person name="Kopel M."/>
            <person name="Helbert W."/>
            <person name="Henrissat B."/>
            <person name="Doniger T."/>
            <person name="Banin E."/>
        </authorList>
    </citation>
    <scope>NUCLEOTIDE SEQUENCE [LARGE SCALE GENOMIC DNA]</scope>
    <source>
        <strain evidence="5 7">PLR</strain>
    </source>
</reference>
<evidence type="ECO:0000313" key="8">
    <source>
        <dbReference type="Proteomes" id="UP000239997"/>
    </source>
</evidence>
<dbReference type="GO" id="GO:0006508">
    <property type="term" value="P:proteolysis"/>
    <property type="evidence" value="ECO:0007669"/>
    <property type="project" value="UniProtKB-KW"/>
</dbReference>
<evidence type="ECO:0000256" key="2">
    <source>
        <dbReference type="ARBA" id="ARBA00022801"/>
    </source>
</evidence>
<evidence type="ECO:0000313" key="6">
    <source>
        <dbReference type="EMBL" id="PRX14565.1"/>
    </source>
</evidence>
<dbReference type="InterPro" id="IPR008979">
    <property type="entry name" value="Galactose-bd-like_sf"/>
</dbReference>
<reference evidence="6 8" key="2">
    <citation type="submission" date="2018-03" db="EMBL/GenBank/DDBJ databases">
        <title>Genomic Encyclopedia of Archaeal and Bacterial Type Strains, Phase II (KMG-II): from individual species to whole genera.</title>
        <authorList>
            <person name="Goeker M."/>
        </authorList>
    </citation>
    <scope>NUCLEOTIDE SEQUENCE [LARGE SCALE GENOMIC DNA]</scope>
    <source>
        <strain evidence="6 8">DSM 22727</strain>
    </source>
</reference>
<dbReference type="Pfam" id="PF01483">
    <property type="entry name" value="P_proprotein"/>
    <property type="match status" value="1"/>
</dbReference>
<dbReference type="SUPFAM" id="SSF49785">
    <property type="entry name" value="Galactose-binding domain-like"/>
    <property type="match status" value="1"/>
</dbReference>
<evidence type="ECO:0000256" key="1">
    <source>
        <dbReference type="ARBA" id="ARBA00022670"/>
    </source>
</evidence>
<evidence type="ECO:0000313" key="5">
    <source>
        <dbReference type="EMBL" id="KEZ93948.1"/>
    </source>
</evidence>
<dbReference type="InterPro" id="IPR002884">
    <property type="entry name" value="P_dom"/>
</dbReference>
<dbReference type="InterPro" id="IPR026341">
    <property type="entry name" value="T9SS_type_B"/>
</dbReference>
<keyword evidence="1" id="KW-0645">Protease</keyword>
<dbReference type="OrthoDB" id="9765926at2"/>
<dbReference type="InterPro" id="IPR000601">
    <property type="entry name" value="PKD_dom"/>
</dbReference>
<gene>
    <name evidence="5" type="ORF">IL45_07080</name>
    <name evidence="6" type="ORF">LY02_01597</name>
</gene>
<dbReference type="SMART" id="SM00089">
    <property type="entry name" value="PKD"/>
    <property type="match status" value="1"/>
</dbReference>
<dbReference type="NCBIfam" id="TIGR04131">
    <property type="entry name" value="Bac_Flav_CTERM"/>
    <property type="match status" value="1"/>
</dbReference>
<dbReference type="SUPFAM" id="SSF49854">
    <property type="entry name" value="Spermadhesin, CUB domain"/>
    <property type="match status" value="1"/>
</dbReference>
<dbReference type="RefSeq" id="WP_036581879.1">
    <property type="nucleotide sequence ID" value="NZ_JPJI01000026.1"/>
</dbReference>
<dbReference type="Gene3D" id="2.60.120.290">
    <property type="entry name" value="Spermadhesin, CUB domain"/>
    <property type="match status" value="1"/>
</dbReference>
<evidence type="ECO:0000259" key="4">
    <source>
        <dbReference type="PROSITE" id="PS51829"/>
    </source>
</evidence>